<organism evidence="2 3">
    <name type="scientific">Linum tenue</name>
    <dbReference type="NCBI Taxonomy" id="586396"/>
    <lineage>
        <taxon>Eukaryota</taxon>
        <taxon>Viridiplantae</taxon>
        <taxon>Streptophyta</taxon>
        <taxon>Embryophyta</taxon>
        <taxon>Tracheophyta</taxon>
        <taxon>Spermatophyta</taxon>
        <taxon>Magnoliopsida</taxon>
        <taxon>eudicotyledons</taxon>
        <taxon>Gunneridae</taxon>
        <taxon>Pentapetalae</taxon>
        <taxon>rosids</taxon>
        <taxon>fabids</taxon>
        <taxon>Malpighiales</taxon>
        <taxon>Linaceae</taxon>
        <taxon>Linum</taxon>
    </lineage>
</organism>
<keyword evidence="3" id="KW-1185">Reference proteome</keyword>
<evidence type="ECO:0000313" key="2">
    <source>
        <dbReference type="EMBL" id="CAI0376209.1"/>
    </source>
</evidence>
<accession>A0AAV0GV03</accession>
<dbReference type="SMART" id="SM00248">
    <property type="entry name" value="ANK"/>
    <property type="match status" value="2"/>
</dbReference>
<gene>
    <name evidence="2" type="ORF">LITE_LOCUS909</name>
</gene>
<keyword evidence="1" id="KW-0472">Membrane</keyword>
<sequence>MWSVDKDTALRVAVRNGHFEFVSLLISEDPELTLVLNTAGESSLFLAVDCKFYGIAQHILETVPSCCYGGRTDMNALHAAIIRAYRRFLLMDAVTNIMAFCSRALIMFINRFLLAALKLDYLNFRLSCSFSYIGPGICFIIF</sequence>
<dbReference type="Proteomes" id="UP001154282">
    <property type="component" value="Unassembled WGS sequence"/>
</dbReference>
<keyword evidence="1" id="KW-1133">Transmembrane helix</keyword>
<dbReference type="Gene3D" id="1.25.40.20">
    <property type="entry name" value="Ankyrin repeat-containing domain"/>
    <property type="match status" value="1"/>
</dbReference>
<feature type="transmembrane region" description="Helical" evidence="1">
    <location>
        <begin position="88"/>
        <end position="109"/>
    </location>
</feature>
<dbReference type="PANTHER" id="PTHR24121:SF30">
    <property type="entry name" value="ANKYRIN REPEAT-CONTAINING PROTEIN ITN1-LIKE"/>
    <property type="match status" value="1"/>
</dbReference>
<name>A0AAV0GV03_9ROSI</name>
<evidence type="ECO:0000256" key="1">
    <source>
        <dbReference type="SAM" id="Phobius"/>
    </source>
</evidence>
<keyword evidence="1" id="KW-0812">Transmembrane</keyword>
<dbReference type="PANTHER" id="PTHR24121">
    <property type="entry name" value="NO MECHANORECEPTOR POTENTIAL C, ISOFORM D-RELATED"/>
    <property type="match status" value="1"/>
</dbReference>
<dbReference type="InterPro" id="IPR002110">
    <property type="entry name" value="Ankyrin_rpt"/>
</dbReference>
<dbReference type="EMBL" id="CAMGYJ010000002">
    <property type="protein sequence ID" value="CAI0376209.1"/>
    <property type="molecule type" value="Genomic_DNA"/>
</dbReference>
<dbReference type="SUPFAM" id="SSF48403">
    <property type="entry name" value="Ankyrin repeat"/>
    <property type="match status" value="1"/>
</dbReference>
<evidence type="ECO:0000313" key="3">
    <source>
        <dbReference type="Proteomes" id="UP001154282"/>
    </source>
</evidence>
<comment type="caution">
    <text evidence="2">The sequence shown here is derived from an EMBL/GenBank/DDBJ whole genome shotgun (WGS) entry which is preliminary data.</text>
</comment>
<dbReference type="InterPro" id="IPR036770">
    <property type="entry name" value="Ankyrin_rpt-contain_sf"/>
</dbReference>
<dbReference type="AlphaFoldDB" id="A0AAV0GV03"/>
<protein>
    <submittedName>
        <fullName evidence="2">Uncharacterized protein</fullName>
    </submittedName>
</protein>
<dbReference type="Pfam" id="PF00023">
    <property type="entry name" value="Ank"/>
    <property type="match status" value="1"/>
</dbReference>
<reference evidence="2" key="1">
    <citation type="submission" date="2022-08" db="EMBL/GenBank/DDBJ databases">
        <authorList>
            <person name="Gutierrez-Valencia J."/>
        </authorList>
    </citation>
    <scope>NUCLEOTIDE SEQUENCE</scope>
</reference>
<proteinExistence type="predicted"/>